<evidence type="ECO:0000313" key="5">
    <source>
        <dbReference type="EMBL" id="GEB51214.1"/>
    </source>
</evidence>
<comment type="subcellular location">
    <subcellularLocation>
        <location evidence="1">Secreted</location>
    </subcellularLocation>
</comment>
<dbReference type="PANTHER" id="PTHR34216:SF3">
    <property type="entry name" value="POLY-BETA-1,6-N-ACETYL-D-GLUCOSAMINE N-DEACETYLASE"/>
    <property type="match status" value="1"/>
</dbReference>
<dbReference type="InterPro" id="IPR002509">
    <property type="entry name" value="NODB_dom"/>
</dbReference>
<dbReference type="GO" id="GO:0005975">
    <property type="term" value="P:carbohydrate metabolic process"/>
    <property type="evidence" value="ECO:0007669"/>
    <property type="project" value="InterPro"/>
</dbReference>
<evidence type="ECO:0000256" key="3">
    <source>
        <dbReference type="SAM" id="MobiDB-lite"/>
    </source>
</evidence>
<dbReference type="Proteomes" id="UP000319210">
    <property type="component" value="Unassembled WGS sequence"/>
</dbReference>
<reference evidence="5 6" key="1">
    <citation type="submission" date="2019-06" db="EMBL/GenBank/DDBJ databases">
        <title>Whole genome shotgun sequence of Streptomyces cacaoi subsp. cacaoi NBRC 12748.</title>
        <authorList>
            <person name="Hosoyama A."/>
            <person name="Uohara A."/>
            <person name="Ohji S."/>
            <person name="Ichikawa N."/>
        </authorList>
    </citation>
    <scope>NUCLEOTIDE SEQUENCE [LARGE SCALE GENOMIC DNA]</scope>
    <source>
        <strain evidence="5 6">NBRC 12748</strain>
    </source>
</reference>
<organism evidence="5 6">
    <name type="scientific">Streptomyces cacaoi</name>
    <dbReference type="NCBI Taxonomy" id="1898"/>
    <lineage>
        <taxon>Bacteria</taxon>
        <taxon>Bacillati</taxon>
        <taxon>Actinomycetota</taxon>
        <taxon>Actinomycetes</taxon>
        <taxon>Kitasatosporales</taxon>
        <taxon>Streptomycetaceae</taxon>
        <taxon>Streptomyces</taxon>
    </lineage>
</organism>
<sequence>MTAPSPAAVARPGTVSVVICVHTEERWHDIAAAVASVRAQRHPAHELLLVVDHCPGLLARLGARYGGAGAAAAGITVVDNPGPRGLSAARNTGIAAATGELIAFLDDDAVAEPDWLRHLVAAYDDPRVLAVGGRTEPAWDGGRRPVWFPEELDWAVGCTYRGHPPGRVPVRNVLGGNASFRRSVFAAAGGFTTGIGRDGARLPLGCEETELCIRLRRLMPEAVLLVDDRAVIHHRVPRVRARPGYLRSRCFAEGLSKARVAGLVGARDGLATERAYTTRVLPLGVLRGLRDALLGRPGGAGRAGAILLGAGAAAAGYALGRAGALARGRAGPEAPAASPASAAVGPSTSASVAPVAPATPHAPASVGPDARVPGVLPDAPEPVREDAEKRTGARAGVPEERPSNGRSASGRWTEAAATGMRTAGRRTAAMRAAAVQTAAVRTAGRRAGGYAAGGRSRSGGAVPVLMYHAVTDRPARATRRLSVAPAAFAQQLEMLAAHRCTPVTTAQLAAAWRGAGPLPPRPVLLTFDDGYAGVHTHALPELARHGFAASLFVTTGWLPGPHHTGGALDTMLTWDQVRELAAAGVEIGGHSHTHPQLDQLDEPELRTELVRCRELLAEATGEVPVSFAYPFGYSSRRVRRAVRASGYDQALAVGNTLAGPGQGPYALTRLTVRRSTGPAEFERLLEGRALGRNFAPDRALGKGYAVVRRTRRAAALAASAAPHRIGGIRQK</sequence>
<keyword evidence="6" id="KW-1185">Reference proteome</keyword>
<evidence type="ECO:0000259" key="4">
    <source>
        <dbReference type="PROSITE" id="PS51677"/>
    </source>
</evidence>
<dbReference type="InterPro" id="IPR001173">
    <property type="entry name" value="Glyco_trans_2-like"/>
</dbReference>
<dbReference type="Pfam" id="PF01522">
    <property type="entry name" value="Polysacc_deac_1"/>
    <property type="match status" value="1"/>
</dbReference>
<dbReference type="Gene3D" id="3.20.20.370">
    <property type="entry name" value="Glycoside hydrolase/deacetylase"/>
    <property type="match status" value="1"/>
</dbReference>
<dbReference type="GO" id="GO:0016810">
    <property type="term" value="F:hydrolase activity, acting on carbon-nitrogen (but not peptide) bonds"/>
    <property type="evidence" value="ECO:0007669"/>
    <property type="project" value="InterPro"/>
</dbReference>
<gene>
    <name evidence="5" type="ORF">SCA03_37650</name>
</gene>
<protein>
    <recommendedName>
        <fullName evidence="4">NodB homology domain-containing protein</fullName>
    </recommendedName>
</protein>
<evidence type="ECO:0000256" key="2">
    <source>
        <dbReference type="ARBA" id="ARBA00022729"/>
    </source>
</evidence>
<dbReference type="Pfam" id="PF00535">
    <property type="entry name" value="Glycos_transf_2"/>
    <property type="match status" value="1"/>
</dbReference>
<feature type="domain" description="NodB homology" evidence="4">
    <location>
        <begin position="521"/>
        <end position="731"/>
    </location>
</feature>
<dbReference type="AlphaFoldDB" id="A0A4Y3R0P2"/>
<dbReference type="PANTHER" id="PTHR34216">
    <property type="match status" value="1"/>
</dbReference>
<feature type="region of interest" description="Disordered" evidence="3">
    <location>
        <begin position="329"/>
        <end position="412"/>
    </location>
</feature>
<dbReference type="PROSITE" id="PS51677">
    <property type="entry name" value="NODB"/>
    <property type="match status" value="1"/>
</dbReference>
<feature type="compositionally biased region" description="Basic and acidic residues" evidence="3">
    <location>
        <begin position="381"/>
        <end position="403"/>
    </location>
</feature>
<dbReference type="InterPro" id="IPR029044">
    <property type="entry name" value="Nucleotide-diphossugar_trans"/>
</dbReference>
<accession>A0A4Y3R0P2</accession>
<proteinExistence type="predicted"/>
<evidence type="ECO:0000256" key="1">
    <source>
        <dbReference type="ARBA" id="ARBA00004613"/>
    </source>
</evidence>
<dbReference type="InterPro" id="IPR051398">
    <property type="entry name" value="Polysacch_Deacetylase"/>
</dbReference>
<dbReference type="EMBL" id="BJMM01000019">
    <property type="protein sequence ID" value="GEB51214.1"/>
    <property type="molecule type" value="Genomic_DNA"/>
</dbReference>
<dbReference type="InterPro" id="IPR011330">
    <property type="entry name" value="Glyco_hydro/deAcase_b/a-brl"/>
</dbReference>
<comment type="caution">
    <text evidence="5">The sequence shown here is derived from an EMBL/GenBank/DDBJ whole genome shotgun (WGS) entry which is preliminary data.</text>
</comment>
<feature type="compositionally biased region" description="Low complexity" evidence="3">
    <location>
        <begin position="329"/>
        <end position="366"/>
    </location>
</feature>
<dbReference type="SUPFAM" id="SSF53448">
    <property type="entry name" value="Nucleotide-diphospho-sugar transferases"/>
    <property type="match status" value="1"/>
</dbReference>
<keyword evidence="2" id="KW-0732">Signal</keyword>
<dbReference type="GO" id="GO:0005576">
    <property type="term" value="C:extracellular region"/>
    <property type="evidence" value="ECO:0007669"/>
    <property type="project" value="UniProtKB-SubCell"/>
</dbReference>
<dbReference type="SUPFAM" id="SSF88713">
    <property type="entry name" value="Glycoside hydrolase/deacetylase"/>
    <property type="match status" value="1"/>
</dbReference>
<dbReference type="Gene3D" id="3.90.550.10">
    <property type="entry name" value="Spore Coat Polysaccharide Biosynthesis Protein SpsA, Chain A"/>
    <property type="match status" value="1"/>
</dbReference>
<name>A0A4Y3R0P2_STRCI</name>
<evidence type="ECO:0000313" key="6">
    <source>
        <dbReference type="Proteomes" id="UP000319210"/>
    </source>
</evidence>
<dbReference type="CDD" id="cd10918">
    <property type="entry name" value="CE4_NodB_like_5s_6s"/>
    <property type="match status" value="1"/>
</dbReference>